<dbReference type="AlphaFoldDB" id="A0AA45WSY3"/>
<evidence type="ECO:0000313" key="4">
    <source>
        <dbReference type="EMBL" id="SMP39195.1"/>
    </source>
</evidence>
<name>A0AA45WSY3_9CLOT</name>
<evidence type="ECO:0000256" key="1">
    <source>
        <dbReference type="ARBA" id="ARBA00007362"/>
    </source>
</evidence>
<reference evidence="4" key="1">
    <citation type="submission" date="2017-05" db="EMBL/GenBank/DDBJ databases">
        <authorList>
            <person name="Varghese N."/>
            <person name="Submissions S."/>
        </authorList>
    </citation>
    <scope>NUCLEOTIDE SEQUENCE</scope>
    <source>
        <strain evidence="4">Su22</strain>
    </source>
</reference>
<comment type="caution">
    <text evidence="4">The sequence shown here is derived from an EMBL/GenBank/DDBJ whole genome shotgun (WGS) entry which is preliminary data.</text>
</comment>
<evidence type="ECO:0000313" key="5">
    <source>
        <dbReference type="Proteomes" id="UP001158066"/>
    </source>
</evidence>
<feature type="transmembrane region" description="Helical" evidence="2">
    <location>
        <begin position="73"/>
        <end position="92"/>
    </location>
</feature>
<dbReference type="PANTHER" id="PTHR22911:SF76">
    <property type="entry name" value="EAMA DOMAIN-CONTAINING PROTEIN"/>
    <property type="match status" value="1"/>
</dbReference>
<dbReference type="SUPFAM" id="SSF103481">
    <property type="entry name" value="Multidrug resistance efflux transporter EmrE"/>
    <property type="match status" value="2"/>
</dbReference>
<feature type="transmembrane region" description="Helical" evidence="2">
    <location>
        <begin position="249"/>
        <end position="268"/>
    </location>
</feature>
<feature type="transmembrane region" description="Helical" evidence="2">
    <location>
        <begin position="104"/>
        <end position="122"/>
    </location>
</feature>
<organism evidence="4 5">
    <name type="scientific">Anoxynatronum buryatiense</name>
    <dbReference type="NCBI Taxonomy" id="489973"/>
    <lineage>
        <taxon>Bacteria</taxon>
        <taxon>Bacillati</taxon>
        <taxon>Bacillota</taxon>
        <taxon>Clostridia</taxon>
        <taxon>Eubacteriales</taxon>
        <taxon>Clostridiaceae</taxon>
        <taxon>Anoxynatronum</taxon>
    </lineage>
</organism>
<evidence type="ECO:0000256" key="2">
    <source>
        <dbReference type="SAM" id="Phobius"/>
    </source>
</evidence>
<feature type="transmembrane region" description="Helical" evidence="2">
    <location>
        <begin position="12"/>
        <end position="31"/>
    </location>
</feature>
<feature type="transmembrane region" description="Helical" evidence="2">
    <location>
        <begin position="187"/>
        <end position="207"/>
    </location>
</feature>
<dbReference type="InterPro" id="IPR000620">
    <property type="entry name" value="EamA_dom"/>
</dbReference>
<gene>
    <name evidence="4" type="ORF">SAMN06296020_101197</name>
</gene>
<dbReference type="GO" id="GO:0016020">
    <property type="term" value="C:membrane"/>
    <property type="evidence" value="ECO:0007669"/>
    <property type="project" value="InterPro"/>
</dbReference>
<proteinExistence type="inferred from homology"/>
<dbReference type="Proteomes" id="UP001158066">
    <property type="component" value="Unassembled WGS sequence"/>
</dbReference>
<feature type="domain" description="EamA" evidence="3">
    <location>
        <begin position="14"/>
        <end position="144"/>
    </location>
</feature>
<sequence>MERACQNGVQLMKVYVILLLGVVGISFSAVLTRFSQAPASIIAFYRLAFAFLLTLPYALVFQRDHFKKLRGSHLLYGLVSGAFLAAHFLTWIKSLELTTVASSTVLVTLQPVYTMIIGYFLYREKLSGLSLTGMLIAISGSVIMGVSDFHVNRAHLAGDLLALSGGFFASIYILIGRKLRATMPAATYCTLVYGACSLVLLMFNLVFTVPLRGYGTTNLSLFLALAIICTLGGHSIFNWSLKHLEAVKVSTACLGEPLGATLLAFLLLQEVPGSLQLLSGAVILAGLVLFLRGSLK</sequence>
<feature type="transmembrane region" description="Helical" evidence="2">
    <location>
        <begin position="274"/>
        <end position="291"/>
    </location>
</feature>
<feature type="transmembrane region" description="Helical" evidence="2">
    <location>
        <begin position="43"/>
        <end position="61"/>
    </location>
</feature>
<dbReference type="Pfam" id="PF00892">
    <property type="entry name" value="EamA"/>
    <property type="match status" value="2"/>
</dbReference>
<dbReference type="PANTHER" id="PTHR22911">
    <property type="entry name" value="ACYL-MALONYL CONDENSING ENZYME-RELATED"/>
    <property type="match status" value="1"/>
</dbReference>
<feature type="transmembrane region" description="Helical" evidence="2">
    <location>
        <begin position="219"/>
        <end position="237"/>
    </location>
</feature>
<accession>A0AA45WSY3</accession>
<evidence type="ECO:0000259" key="3">
    <source>
        <dbReference type="Pfam" id="PF00892"/>
    </source>
</evidence>
<feature type="domain" description="EamA" evidence="3">
    <location>
        <begin position="157"/>
        <end position="291"/>
    </location>
</feature>
<comment type="similarity">
    <text evidence="1">Belongs to the EamA transporter family.</text>
</comment>
<feature type="transmembrane region" description="Helical" evidence="2">
    <location>
        <begin position="156"/>
        <end position="175"/>
    </location>
</feature>
<dbReference type="EMBL" id="FXUF01000001">
    <property type="protein sequence ID" value="SMP39195.1"/>
    <property type="molecule type" value="Genomic_DNA"/>
</dbReference>
<keyword evidence="2" id="KW-0812">Transmembrane</keyword>
<dbReference type="InterPro" id="IPR037185">
    <property type="entry name" value="EmrE-like"/>
</dbReference>
<keyword evidence="2" id="KW-1133">Transmembrane helix</keyword>
<keyword evidence="5" id="KW-1185">Reference proteome</keyword>
<dbReference type="Gene3D" id="1.10.3730.20">
    <property type="match status" value="1"/>
</dbReference>
<feature type="transmembrane region" description="Helical" evidence="2">
    <location>
        <begin position="129"/>
        <end position="150"/>
    </location>
</feature>
<keyword evidence="2" id="KW-0472">Membrane</keyword>
<protein>
    <submittedName>
        <fullName evidence="4">Permease of the drug/metabolite transporter (DMT) superfamily</fullName>
    </submittedName>
</protein>